<dbReference type="Pfam" id="PF04773">
    <property type="entry name" value="FecR"/>
    <property type="match status" value="1"/>
</dbReference>
<dbReference type="AlphaFoldDB" id="A0A4U0NYX2"/>
<dbReference type="InterPro" id="IPR006860">
    <property type="entry name" value="FecR"/>
</dbReference>
<feature type="domain" description="Protein FecR C-terminal" evidence="3">
    <location>
        <begin position="239"/>
        <end position="306"/>
    </location>
</feature>
<keyword evidence="1" id="KW-0472">Membrane</keyword>
<evidence type="ECO:0000259" key="3">
    <source>
        <dbReference type="Pfam" id="PF16344"/>
    </source>
</evidence>
<keyword evidence="5" id="KW-1185">Reference proteome</keyword>
<reference evidence="4 5" key="1">
    <citation type="submission" date="2019-04" db="EMBL/GenBank/DDBJ databases">
        <title>Sphingobacterium olei sp. nov., isolated from oil-contaminated soil.</title>
        <authorList>
            <person name="Liu B."/>
        </authorList>
    </citation>
    <scope>NUCLEOTIDE SEQUENCE [LARGE SCALE GENOMIC DNA]</scope>
    <source>
        <strain evidence="4 5">HAL-9</strain>
    </source>
</reference>
<dbReference type="PIRSF" id="PIRSF018266">
    <property type="entry name" value="FecR"/>
    <property type="match status" value="1"/>
</dbReference>
<dbReference type="Pfam" id="PF16344">
    <property type="entry name" value="FecR_C"/>
    <property type="match status" value="1"/>
</dbReference>
<proteinExistence type="predicted"/>
<dbReference type="InterPro" id="IPR012373">
    <property type="entry name" value="Ferrdict_sens_TM"/>
</dbReference>
<evidence type="ECO:0000259" key="2">
    <source>
        <dbReference type="Pfam" id="PF04773"/>
    </source>
</evidence>
<name>A0A4U0NYX2_9SPHI</name>
<accession>A0A4U0NYX2</accession>
<dbReference type="Gene3D" id="3.55.50.30">
    <property type="match status" value="1"/>
</dbReference>
<gene>
    <name evidence="4" type="ORF">FAZ15_14045</name>
</gene>
<dbReference type="InterPro" id="IPR032508">
    <property type="entry name" value="FecR_C"/>
</dbReference>
<sequence length="314" mass="35164">MHIKRIKAIIKNYLDGTNSATEKKALDSWLSSVEKLPIPHTPTDLHDIKKAIWAGIENQHITNDARPMTKRIILWPALGAAVALIVIGFFAVRNTDRGPHTFTTGKGESKTIELVDGSVVTLQENTQLIVADDFEKLADRNVRLVEGEAFFRVHRNPERPFRVAGSGMQTEVLGTSFIIRTSIKDAAWSIWVKSGKVRVSKPTKASETYTLWANDSLTYALDNDQIGWVDREFDGSMVLSFKENNLEQIAETIADRYGVVLTIENGLERKHKFSGEFQSDQPLDEILDMICLATGTQQIKNGNTIMLRSSIPQQ</sequence>
<comment type="caution">
    <text evidence="4">The sequence shown here is derived from an EMBL/GenBank/DDBJ whole genome shotgun (WGS) entry which is preliminary data.</text>
</comment>
<dbReference type="PANTHER" id="PTHR30273">
    <property type="entry name" value="PERIPLASMIC SIGNAL SENSOR AND SIGMA FACTOR ACTIVATOR FECR-RELATED"/>
    <property type="match status" value="1"/>
</dbReference>
<keyword evidence="1" id="KW-1133">Transmembrane helix</keyword>
<dbReference type="Proteomes" id="UP000306808">
    <property type="component" value="Unassembled WGS sequence"/>
</dbReference>
<feature type="domain" description="FecR protein" evidence="2">
    <location>
        <begin position="101"/>
        <end position="198"/>
    </location>
</feature>
<keyword evidence="1" id="KW-0812">Transmembrane</keyword>
<dbReference type="PANTHER" id="PTHR30273:SF2">
    <property type="entry name" value="PROTEIN FECR"/>
    <property type="match status" value="1"/>
</dbReference>
<evidence type="ECO:0000256" key="1">
    <source>
        <dbReference type="SAM" id="Phobius"/>
    </source>
</evidence>
<dbReference type="RefSeq" id="WP_136901945.1">
    <property type="nucleotide sequence ID" value="NZ_SUME01000005.1"/>
</dbReference>
<protein>
    <submittedName>
        <fullName evidence="4">DUF4974 domain-containing protein</fullName>
    </submittedName>
</protein>
<dbReference type="OrthoDB" id="704021at2"/>
<evidence type="ECO:0000313" key="5">
    <source>
        <dbReference type="Proteomes" id="UP000306808"/>
    </source>
</evidence>
<feature type="transmembrane region" description="Helical" evidence="1">
    <location>
        <begin position="72"/>
        <end position="92"/>
    </location>
</feature>
<dbReference type="EMBL" id="SUME01000005">
    <property type="protein sequence ID" value="TJZ60003.1"/>
    <property type="molecule type" value="Genomic_DNA"/>
</dbReference>
<organism evidence="4 5">
    <name type="scientific">Sphingobacterium olei</name>
    <dbReference type="NCBI Taxonomy" id="2571155"/>
    <lineage>
        <taxon>Bacteria</taxon>
        <taxon>Pseudomonadati</taxon>
        <taxon>Bacteroidota</taxon>
        <taxon>Sphingobacteriia</taxon>
        <taxon>Sphingobacteriales</taxon>
        <taxon>Sphingobacteriaceae</taxon>
        <taxon>Sphingobacterium</taxon>
    </lineage>
</organism>
<dbReference type="GO" id="GO:0016989">
    <property type="term" value="F:sigma factor antagonist activity"/>
    <property type="evidence" value="ECO:0007669"/>
    <property type="project" value="TreeGrafter"/>
</dbReference>
<evidence type="ECO:0000313" key="4">
    <source>
        <dbReference type="EMBL" id="TJZ60003.1"/>
    </source>
</evidence>
<dbReference type="Gene3D" id="2.60.120.1440">
    <property type="match status" value="1"/>
</dbReference>